<evidence type="ECO:0000256" key="12">
    <source>
        <dbReference type="PIRSR" id="PIRSR600823-2"/>
    </source>
</evidence>
<keyword evidence="3 16" id="KW-0575">Peroxidase</keyword>
<keyword evidence="19" id="KW-1185">Reference proteome</keyword>
<keyword evidence="16" id="KW-0964">Secreted</keyword>
<evidence type="ECO:0000256" key="2">
    <source>
        <dbReference type="ARBA" id="ARBA00006873"/>
    </source>
</evidence>
<dbReference type="InterPro" id="IPR019793">
    <property type="entry name" value="Peroxidases_heam-ligand_BS"/>
</dbReference>
<evidence type="ECO:0000256" key="11">
    <source>
        <dbReference type="ARBA" id="ARBA00023324"/>
    </source>
</evidence>
<keyword evidence="11 16" id="KW-0376">Hydrogen peroxide</keyword>
<dbReference type="CDD" id="cd00693">
    <property type="entry name" value="secretory_peroxidase"/>
    <property type="match status" value="1"/>
</dbReference>
<feature type="binding site" description="axial binding residue" evidence="13">
    <location>
        <position position="206"/>
    </location>
    <ligand>
        <name>heme b</name>
        <dbReference type="ChEBI" id="CHEBI:60344"/>
    </ligand>
    <ligandPart>
        <name>Fe</name>
        <dbReference type="ChEBI" id="CHEBI:18248"/>
    </ligandPart>
</feature>
<dbReference type="PANTHER" id="PTHR31388">
    <property type="entry name" value="PEROXIDASE 72-RELATED"/>
    <property type="match status" value="1"/>
</dbReference>
<dbReference type="EMBL" id="KZ452040">
    <property type="protein sequence ID" value="PKA49106.1"/>
    <property type="molecule type" value="Genomic_DNA"/>
</dbReference>
<name>A0A2I0A0P8_9ASPA</name>
<evidence type="ECO:0000256" key="15">
    <source>
        <dbReference type="PIRSR" id="PIRSR600823-5"/>
    </source>
</evidence>
<evidence type="ECO:0000259" key="17">
    <source>
        <dbReference type="PROSITE" id="PS50873"/>
    </source>
</evidence>
<dbReference type="PRINTS" id="PR00461">
    <property type="entry name" value="PLPEROXIDASE"/>
</dbReference>
<dbReference type="InterPro" id="IPR002016">
    <property type="entry name" value="Haem_peroxidase"/>
</dbReference>
<dbReference type="PANTHER" id="PTHR31388:SF2">
    <property type="entry name" value="PEROXIDASE 17"/>
    <property type="match status" value="1"/>
</dbReference>
<evidence type="ECO:0000256" key="1">
    <source>
        <dbReference type="ARBA" id="ARBA00000189"/>
    </source>
</evidence>
<dbReference type="PROSITE" id="PS50873">
    <property type="entry name" value="PEROXIDASE_4"/>
    <property type="match status" value="1"/>
</dbReference>
<evidence type="ECO:0000313" key="19">
    <source>
        <dbReference type="Proteomes" id="UP000236161"/>
    </source>
</evidence>
<dbReference type="SUPFAM" id="SSF48113">
    <property type="entry name" value="Heme-dependent peroxidases"/>
    <property type="match status" value="1"/>
</dbReference>
<reference evidence="18 19" key="1">
    <citation type="journal article" date="2017" name="Nature">
        <title>The Apostasia genome and the evolution of orchids.</title>
        <authorList>
            <person name="Zhang G.Q."/>
            <person name="Liu K.W."/>
            <person name="Li Z."/>
            <person name="Lohaus R."/>
            <person name="Hsiao Y.Y."/>
            <person name="Niu S.C."/>
            <person name="Wang J.Y."/>
            <person name="Lin Y.C."/>
            <person name="Xu Q."/>
            <person name="Chen L.J."/>
            <person name="Yoshida K."/>
            <person name="Fujiwara S."/>
            <person name="Wang Z.W."/>
            <person name="Zhang Y.Q."/>
            <person name="Mitsuda N."/>
            <person name="Wang M."/>
            <person name="Liu G.H."/>
            <person name="Pecoraro L."/>
            <person name="Huang H.X."/>
            <person name="Xiao X.J."/>
            <person name="Lin M."/>
            <person name="Wu X.Y."/>
            <person name="Wu W.L."/>
            <person name="Chen Y.Y."/>
            <person name="Chang S.B."/>
            <person name="Sakamoto S."/>
            <person name="Ohme-Takagi M."/>
            <person name="Yagi M."/>
            <person name="Zeng S.J."/>
            <person name="Shen C.Y."/>
            <person name="Yeh C.M."/>
            <person name="Luo Y.B."/>
            <person name="Tsai W.C."/>
            <person name="Van de Peer Y."/>
            <person name="Liu Z.J."/>
        </authorList>
    </citation>
    <scope>NUCLEOTIDE SEQUENCE [LARGE SCALE GENOMIC DNA]</scope>
    <source>
        <strain evidence="19">cv. Shenzhen</strain>
        <tissue evidence="18">Stem</tissue>
    </source>
</reference>
<evidence type="ECO:0000256" key="13">
    <source>
        <dbReference type="PIRSR" id="PIRSR600823-3"/>
    </source>
</evidence>
<dbReference type="GO" id="GO:0140825">
    <property type="term" value="F:lactoperoxidase activity"/>
    <property type="evidence" value="ECO:0007669"/>
    <property type="project" value="UniProtKB-EC"/>
</dbReference>
<dbReference type="PRINTS" id="PR00458">
    <property type="entry name" value="PEROXIDASE"/>
</dbReference>
<keyword evidence="6 13" id="KW-0106">Calcium</keyword>
<feature type="binding site" evidence="13">
    <location>
        <position position="89"/>
    </location>
    <ligand>
        <name>Ca(2+)</name>
        <dbReference type="ChEBI" id="CHEBI:29108"/>
        <label>1</label>
    </ligand>
</feature>
<evidence type="ECO:0000256" key="3">
    <source>
        <dbReference type="ARBA" id="ARBA00022559"/>
    </source>
</evidence>
<feature type="disulfide bond" evidence="15">
    <location>
        <begin position="134"/>
        <end position="332"/>
    </location>
</feature>
<comment type="cofactor">
    <cofactor evidence="13 16">
        <name>Ca(2+)</name>
        <dbReference type="ChEBI" id="CHEBI:29108"/>
    </cofactor>
    <text evidence="13 16">Binds 2 calcium ions per subunit.</text>
</comment>
<feature type="binding site" evidence="13">
    <location>
        <position position="85"/>
    </location>
    <ligand>
        <name>Ca(2+)</name>
        <dbReference type="ChEBI" id="CHEBI:29108"/>
        <label>1</label>
    </ligand>
</feature>
<evidence type="ECO:0000256" key="4">
    <source>
        <dbReference type="ARBA" id="ARBA00022617"/>
    </source>
</evidence>
<dbReference type="GO" id="GO:0042744">
    <property type="term" value="P:hydrogen peroxide catabolic process"/>
    <property type="evidence" value="ECO:0007669"/>
    <property type="project" value="UniProtKB-KW"/>
</dbReference>
<evidence type="ECO:0000256" key="5">
    <source>
        <dbReference type="ARBA" id="ARBA00022723"/>
    </source>
</evidence>
<dbReference type="EC" id="1.11.1.7" evidence="16"/>
<evidence type="ECO:0000313" key="18">
    <source>
        <dbReference type="EMBL" id="PKA49106.1"/>
    </source>
</evidence>
<keyword evidence="7 16" id="KW-0560">Oxidoreductase</keyword>
<dbReference type="FunFam" id="1.10.420.10:FF:000001">
    <property type="entry name" value="Peroxidase"/>
    <property type="match status" value="1"/>
</dbReference>
<keyword evidence="8 13" id="KW-0408">Iron</keyword>
<gene>
    <name evidence="18" type="primary">PER17</name>
    <name evidence="18" type="ORF">AXF42_Ash010790</name>
</gene>
<keyword evidence="5 13" id="KW-0479">Metal-binding</keyword>
<keyword evidence="10" id="KW-0873">Pyrrolidone carboxylic acid</keyword>
<comment type="similarity">
    <text evidence="2">Belongs to the peroxidase family. Ascorbate peroxidase subfamily.</text>
</comment>
<comment type="subcellular location">
    <subcellularLocation>
        <location evidence="16">Secreted</location>
    </subcellularLocation>
</comment>
<proteinExistence type="inferred from homology"/>
<feature type="binding site" evidence="13">
    <location>
        <position position="101"/>
    </location>
    <ligand>
        <name>Ca(2+)</name>
        <dbReference type="ChEBI" id="CHEBI:29108"/>
        <label>1</label>
    </ligand>
</feature>
<dbReference type="InterPro" id="IPR000823">
    <property type="entry name" value="Peroxidase_pln"/>
</dbReference>
<evidence type="ECO:0000256" key="6">
    <source>
        <dbReference type="ARBA" id="ARBA00022837"/>
    </source>
</evidence>
<dbReference type="GO" id="GO:0046872">
    <property type="term" value="F:metal ion binding"/>
    <property type="evidence" value="ECO:0007669"/>
    <property type="project" value="UniProtKB-UniRule"/>
</dbReference>
<feature type="binding site" evidence="13">
    <location>
        <position position="265"/>
    </location>
    <ligand>
        <name>Ca(2+)</name>
        <dbReference type="ChEBI" id="CHEBI:29108"/>
        <label>2</label>
    </ligand>
</feature>
<dbReference type="PROSITE" id="PS00435">
    <property type="entry name" value="PEROXIDASE_1"/>
    <property type="match status" value="1"/>
</dbReference>
<dbReference type="Pfam" id="PF00141">
    <property type="entry name" value="peroxidase"/>
    <property type="match status" value="1"/>
</dbReference>
<dbReference type="Gene3D" id="1.10.520.10">
    <property type="match status" value="1"/>
</dbReference>
<evidence type="ECO:0000256" key="10">
    <source>
        <dbReference type="ARBA" id="ARBA00023283"/>
    </source>
</evidence>
<protein>
    <recommendedName>
        <fullName evidence="16">Peroxidase</fullName>
        <ecNumber evidence="16">1.11.1.7</ecNumber>
    </recommendedName>
</protein>
<evidence type="ECO:0000256" key="8">
    <source>
        <dbReference type="ARBA" id="ARBA00023004"/>
    </source>
</evidence>
<dbReference type="Gene3D" id="1.10.420.10">
    <property type="entry name" value="Peroxidase, domain 2"/>
    <property type="match status" value="1"/>
</dbReference>
<feature type="binding site" evidence="13">
    <location>
        <position position="87"/>
    </location>
    <ligand>
        <name>Ca(2+)</name>
        <dbReference type="ChEBI" id="CHEBI:29108"/>
        <label>1</label>
    </ligand>
</feature>
<comment type="cofactor">
    <cofactor evidence="13 16">
        <name>heme b</name>
        <dbReference type="ChEBI" id="CHEBI:60344"/>
    </cofactor>
    <text evidence="13 16">Binds 1 heme b (iron(II)-protoporphyrin IX) group per subunit.</text>
</comment>
<comment type="catalytic activity">
    <reaction evidence="1 16">
        <text>2 a phenolic donor + H2O2 = 2 a phenolic radical donor + 2 H2O</text>
        <dbReference type="Rhea" id="RHEA:56136"/>
        <dbReference type="ChEBI" id="CHEBI:15377"/>
        <dbReference type="ChEBI" id="CHEBI:16240"/>
        <dbReference type="ChEBI" id="CHEBI:139520"/>
        <dbReference type="ChEBI" id="CHEBI:139521"/>
        <dbReference type="EC" id="1.11.1.7"/>
    </reaction>
</comment>
<dbReference type="STRING" id="1088818.A0A2I0A0P8"/>
<dbReference type="Proteomes" id="UP000236161">
    <property type="component" value="Unassembled WGS sequence"/>
</dbReference>
<organism evidence="18 19">
    <name type="scientific">Apostasia shenzhenica</name>
    <dbReference type="NCBI Taxonomy" id="1088818"/>
    <lineage>
        <taxon>Eukaryota</taxon>
        <taxon>Viridiplantae</taxon>
        <taxon>Streptophyta</taxon>
        <taxon>Embryophyta</taxon>
        <taxon>Tracheophyta</taxon>
        <taxon>Spermatophyta</taxon>
        <taxon>Magnoliopsida</taxon>
        <taxon>Liliopsida</taxon>
        <taxon>Asparagales</taxon>
        <taxon>Orchidaceae</taxon>
        <taxon>Apostasioideae</taxon>
        <taxon>Apostasia</taxon>
    </lineage>
</organism>
<accession>A0A2I0A0P8</accession>
<dbReference type="InterPro" id="IPR033905">
    <property type="entry name" value="Secretory_peroxidase"/>
</dbReference>
<keyword evidence="4 16" id="KW-0349">Heme</keyword>
<dbReference type="GO" id="GO:0006979">
    <property type="term" value="P:response to oxidative stress"/>
    <property type="evidence" value="ECO:0007669"/>
    <property type="project" value="UniProtKB-UniRule"/>
</dbReference>
<feature type="domain" description="Plant heme peroxidase family profile" evidence="17">
    <location>
        <begin position="33"/>
        <end position="336"/>
    </location>
</feature>
<feature type="binding site" evidence="12">
    <location>
        <position position="176"/>
    </location>
    <ligand>
        <name>substrate</name>
    </ligand>
</feature>
<evidence type="ECO:0000256" key="7">
    <source>
        <dbReference type="ARBA" id="ARBA00023002"/>
    </source>
</evidence>
<feature type="signal peptide" evidence="16">
    <location>
        <begin position="1"/>
        <end position="22"/>
    </location>
</feature>
<evidence type="ECO:0000256" key="9">
    <source>
        <dbReference type="ARBA" id="ARBA00023157"/>
    </source>
</evidence>
<feature type="disulfide bond" evidence="15">
    <location>
        <begin position="43"/>
        <end position="128"/>
    </location>
</feature>
<evidence type="ECO:0000256" key="16">
    <source>
        <dbReference type="RuleBase" id="RU362060"/>
    </source>
</evidence>
<evidence type="ECO:0000256" key="14">
    <source>
        <dbReference type="PIRSR" id="PIRSR600823-4"/>
    </source>
</evidence>
<keyword evidence="9 15" id="KW-1015">Disulfide bond</keyword>
<comment type="similarity">
    <text evidence="16">Belongs to the peroxidase family. Classical plant (class III) peroxidase subfamily.</text>
</comment>
<dbReference type="GO" id="GO:0020037">
    <property type="term" value="F:heme binding"/>
    <property type="evidence" value="ECO:0007669"/>
    <property type="project" value="UniProtKB-UniRule"/>
</dbReference>
<sequence>MTRVSSFLAVFFLLFLCLLILSRRTRHAEAVAPLRPGFYAQSCPDAELLARDAVRRAMARDARSAASVMRLQSPVVMGKLNWAQGCDASLLLDDTPTMLGEKLSLSNINSLRSFDVIDEAKEAVERVCPGIVSCADIIVMAARDAVVLSGGPQWKVRLGRKDSLSASQEASDEIMPSPRANASSLINLFQKFNLSVTDMVALSGSHSIGMGRCFSIVFRLYNQSGTGLPDPHIDPRFRRHLDRLCPAAGDGNVTGGLDSTPTKFDNQYFKDLVMEKGFLNSDQTLYSGDGRTREVVKRFSLNQEAFFDAFVEGMLKMGDLQFEQPGEIRRNCRAVNNQPLAQIYNLSRGIKEVKMLQSLLLN</sequence>
<feature type="binding site" evidence="13">
    <location>
        <position position="260"/>
    </location>
    <ligand>
        <name>Ca(2+)</name>
        <dbReference type="ChEBI" id="CHEBI:29108"/>
        <label>2</label>
    </ligand>
</feature>
<feature type="disulfide bond" evidence="15">
    <location>
        <begin position="213"/>
        <end position="245"/>
    </location>
</feature>
<dbReference type="GO" id="GO:0005576">
    <property type="term" value="C:extracellular region"/>
    <property type="evidence" value="ECO:0007669"/>
    <property type="project" value="UniProtKB-SubCell"/>
</dbReference>
<feature type="chain" id="PRO_5013987151" description="Peroxidase" evidence="16">
    <location>
        <begin position="23"/>
        <end position="362"/>
    </location>
</feature>
<dbReference type="InterPro" id="IPR010255">
    <property type="entry name" value="Haem_peroxidase_sf"/>
</dbReference>
<feature type="site" description="Transition state stabilizer" evidence="14">
    <location>
        <position position="70"/>
    </location>
</feature>
<feature type="binding site" evidence="13">
    <location>
        <position position="258"/>
    </location>
    <ligand>
        <name>Ca(2+)</name>
        <dbReference type="ChEBI" id="CHEBI:29108"/>
        <label>2</label>
    </ligand>
</feature>
<keyword evidence="16" id="KW-0732">Signal</keyword>
<dbReference type="AlphaFoldDB" id="A0A2I0A0P8"/>
<dbReference type="OrthoDB" id="2113341at2759"/>
<comment type="function">
    <text evidence="16">Removal of H(2)O(2), oxidation of toxic reductants, biosynthesis and degradation of lignin, suberization, auxin catabolism, response to environmental stresses such as wounding, pathogen attack and oxidative stress.</text>
</comment>